<proteinExistence type="predicted"/>
<gene>
    <name evidence="1" type="ORF">BSAL_01115</name>
</gene>
<dbReference type="VEuPathDB" id="TriTrypDB:BSAL_01115"/>
<accession>A0A0S4KHQ7</accession>
<reference evidence="2" key="1">
    <citation type="submission" date="2015-09" db="EMBL/GenBank/DDBJ databases">
        <authorList>
            <consortium name="Pathogen Informatics"/>
        </authorList>
    </citation>
    <scope>NUCLEOTIDE SEQUENCE [LARGE SCALE GENOMIC DNA]</scope>
    <source>
        <strain evidence="2">Lake Konstanz</strain>
    </source>
</reference>
<organism evidence="1 2">
    <name type="scientific">Bodo saltans</name>
    <name type="common">Flagellated protozoan</name>
    <dbReference type="NCBI Taxonomy" id="75058"/>
    <lineage>
        <taxon>Eukaryota</taxon>
        <taxon>Discoba</taxon>
        <taxon>Euglenozoa</taxon>
        <taxon>Kinetoplastea</taxon>
        <taxon>Metakinetoplastina</taxon>
        <taxon>Eubodonida</taxon>
        <taxon>Bodonidae</taxon>
        <taxon>Bodo</taxon>
    </lineage>
</organism>
<dbReference type="EMBL" id="CYKH01001474">
    <property type="protein sequence ID" value="CUI14659.1"/>
    <property type="molecule type" value="Genomic_DNA"/>
</dbReference>
<protein>
    <submittedName>
        <fullName evidence="1">D123 domain-containing protein, putative</fullName>
    </submittedName>
</protein>
<dbReference type="Proteomes" id="UP000051952">
    <property type="component" value="Unassembled WGS sequence"/>
</dbReference>
<dbReference type="OrthoDB" id="360540at2759"/>
<name>A0A0S4KHQ7_BODSA</name>
<evidence type="ECO:0000313" key="1">
    <source>
        <dbReference type="EMBL" id="CUI14659.1"/>
    </source>
</evidence>
<evidence type="ECO:0000313" key="2">
    <source>
        <dbReference type="Proteomes" id="UP000051952"/>
    </source>
</evidence>
<sequence length="390" mass="43704">MSAEATHEIAPTRDNFSGGSLFDCDENEADVGQSPSIKVCLSITSFPVSHVREHDKVLYNTNNHQDYEVDPERPNALQKRADGKRRLETADYAAKLEQCRTEHWVDEFHSHYRVINIPRHHLQWMKTASVVACQKAGVSPAFVEDIEDAVQTIGTGNTFSSCVRELPETGYFVRTSTVSLKDGVHGVGPYYGLKEILESTVTARMGHQGVDGATSSLKYFLFPWISNLHRHREFRVFVCKKRVTAISQQSLYDPNTILSTLKDPRDVATVIQNWCRRLLPYINNVVIPKITWMDEFVMDIVLLGPIPSATSTTSADVVDLTNPEKLVPYFIETNPFGFAYSSGSSLFHWVNDYAELYGISTNSDSTGTTSIAFRYTAQDHVAAVALQVEL</sequence>
<dbReference type="OMA" id="YRITERM"/>
<keyword evidence="2" id="KW-1185">Reference proteome</keyword>
<dbReference type="AlphaFoldDB" id="A0A0S4KHQ7"/>